<name>A0AC34R618_9BILA</name>
<protein>
    <submittedName>
        <fullName evidence="2">G-protein coupled receptors family 1 profile domain-containing protein</fullName>
    </submittedName>
</protein>
<dbReference type="WBParaSite" id="JU765_v2.g3682.t1">
    <property type="protein sequence ID" value="JU765_v2.g3682.t1"/>
    <property type="gene ID" value="JU765_v2.g3682"/>
</dbReference>
<organism evidence="1 2">
    <name type="scientific">Panagrolaimus sp. JU765</name>
    <dbReference type="NCBI Taxonomy" id="591449"/>
    <lineage>
        <taxon>Eukaryota</taxon>
        <taxon>Metazoa</taxon>
        <taxon>Ecdysozoa</taxon>
        <taxon>Nematoda</taxon>
        <taxon>Chromadorea</taxon>
        <taxon>Rhabditida</taxon>
        <taxon>Tylenchina</taxon>
        <taxon>Panagrolaimomorpha</taxon>
        <taxon>Panagrolaimoidea</taxon>
        <taxon>Panagrolaimidae</taxon>
        <taxon>Panagrolaimus</taxon>
    </lineage>
</organism>
<accession>A0AC34R618</accession>
<evidence type="ECO:0000313" key="2">
    <source>
        <dbReference type="WBParaSite" id="JU765_v2.g3682.t1"/>
    </source>
</evidence>
<proteinExistence type="predicted"/>
<sequence>MKYPIFFVKESWPGFDSYWTLILSVNRCFAIGFPILNRKIWTKWTMIATIIALYVITVVIALVAYDKGGCLFELFSSSCMTVNTEGWFTVTVISLINNMLCLVIIFIGIIMYRQNKTDAAHKNIKKIEKLLVFQTFL</sequence>
<dbReference type="Proteomes" id="UP000887576">
    <property type="component" value="Unplaced"/>
</dbReference>
<evidence type="ECO:0000313" key="1">
    <source>
        <dbReference type="Proteomes" id="UP000887576"/>
    </source>
</evidence>
<reference evidence="2" key="1">
    <citation type="submission" date="2022-11" db="UniProtKB">
        <authorList>
            <consortium name="WormBaseParasite"/>
        </authorList>
    </citation>
    <scope>IDENTIFICATION</scope>
</reference>